<keyword evidence="3" id="KW-1185">Reference proteome</keyword>
<keyword evidence="1" id="KW-0732">Signal</keyword>
<protein>
    <submittedName>
        <fullName evidence="2">Uncharacterized protein</fullName>
    </submittedName>
</protein>
<organism evidence="2 3">
    <name type="scientific">Falsiroseomonas frigidaquae</name>
    <dbReference type="NCBI Taxonomy" id="487318"/>
    <lineage>
        <taxon>Bacteria</taxon>
        <taxon>Pseudomonadati</taxon>
        <taxon>Pseudomonadota</taxon>
        <taxon>Alphaproteobacteria</taxon>
        <taxon>Acetobacterales</taxon>
        <taxon>Roseomonadaceae</taxon>
        <taxon>Falsiroseomonas</taxon>
    </lineage>
</organism>
<feature type="chain" id="PRO_5046796539" evidence="1">
    <location>
        <begin position="33"/>
        <end position="118"/>
    </location>
</feature>
<proteinExistence type="predicted"/>
<dbReference type="EMBL" id="JAAVTX010000002">
    <property type="protein sequence ID" value="NKE44743.1"/>
    <property type="molecule type" value="Genomic_DNA"/>
</dbReference>
<dbReference type="RefSeq" id="WP_168049012.1">
    <property type="nucleotide sequence ID" value="NZ_JAAVTX010000002.1"/>
</dbReference>
<comment type="caution">
    <text evidence="2">The sequence shown here is derived from an EMBL/GenBank/DDBJ whole genome shotgun (WGS) entry which is preliminary data.</text>
</comment>
<evidence type="ECO:0000256" key="1">
    <source>
        <dbReference type="SAM" id="SignalP"/>
    </source>
</evidence>
<reference evidence="2 3" key="1">
    <citation type="submission" date="2020-03" db="EMBL/GenBank/DDBJ databases">
        <title>Roseomonas selenitidurans sp. nov. isolated from soil.</title>
        <authorList>
            <person name="Liu H."/>
        </authorList>
    </citation>
    <scope>NUCLEOTIDE SEQUENCE [LARGE SCALE GENOMIC DNA]</scope>
    <source>
        <strain evidence="2 3">JCM 15073</strain>
    </source>
</reference>
<sequence length="118" mass="11818">MSVAKPSKAVNATMPALLLLAAATTGLGVAQAQPRPGQPLALVFPPGITEGAALLRVLAEPGWDPITIRRLGPVTLALVAPTSLASASNPAGTWLVLPAFGRAPCAGAVRPDLSGKPI</sequence>
<accession>A0ABX1EXF3</accession>
<feature type="signal peptide" evidence="1">
    <location>
        <begin position="1"/>
        <end position="32"/>
    </location>
</feature>
<gene>
    <name evidence="2" type="ORF">HB662_08135</name>
</gene>
<dbReference type="Proteomes" id="UP000765160">
    <property type="component" value="Unassembled WGS sequence"/>
</dbReference>
<evidence type="ECO:0000313" key="3">
    <source>
        <dbReference type="Proteomes" id="UP000765160"/>
    </source>
</evidence>
<name>A0ABX1EXF3_9PROT</name>
<evidence type="ECO:0000313" key="2">
    <source>
        <dbReference type="EMBL" id="NKE44743.1"/>
    </source>
</evidence>